<dbReference type="GO" id="GO:0051536">
    <property type="term" value="F:iron-sulfur cluster binding"/>
    <property type="evidence" value="ECO:0007669"/>
    <property type="project" value="UniProtKB-KW"/>
</dbReference>
<keyword evidence="3" id="KW-0411">Iron-sulfur</keyword>
<keyword evidence="7" id="KW-1185">Reference proteome</keyword>
<dbReference type="InterPro" id="IPR040086">
    <property type="entry name" value="MJ0683-like"/>
</dbReference>
<proteinExistence type="predicted"/>
<dbReference type="PROSITE" id="PS51918">
    <property type="entry name" value="RADICAL_SAM"/>
    <property type="match status" value="1"/>
</dbReference>
<evidence type="ECO:0000256" key="2">
    <source>
        <dbReference type="ARBA" id="ARBA00023004"/>
    </source>
</evidence>
<feature type="region of interest" description="Disordered" evidence="4">
    <location>
        <begin position="1"/>
        <end position="43"/>
    </location>
</feature>
<evidence type="ECO:0000313" key="6">
    <source>
        <dbReference type="EMBL" id="SPF28499.1"/>
    </source>
</evidence>
<feature type="compositionally biased region" description="Basic and acidic residues" evidence="4">
    <location>
        <begin position="25"/>
        <end position="37"/>
    </location>
</feature>
<evidence type="ECO:0000259" key="5">
    <source>
        <dbReference type="PROSITE" id="PS51918"/>
    </source>
</evidence>
<evidence type="ECO:0000313" key="7">
    <source>
        <dbReference type="Proteomes" id="UP000244932"/>
    </source>
</evidence>
<gene>
    <name evidence="6" type="ORF">POI8812_00800</name>
</gene>
<dbReference type="CDD" id="cd01335">
    <property type="entry name" value="Radical_SAM"/>
    <property type="match status" value="1"/>
</dbReference>
<keyword evidence="1" id="KW-0479">Metal-binding</keyword>
<dbReference type="GO" id="GO:0003824">
    <property type="term" value="F:catalytic activity"/>
    <property type="evidence" value="ECO:0007669"/>
    <property type="project" value="InterPro"/>
</dbReference>
<sequence length="361" mass="40719">MDDFFSDDIDPETRRGRGATRNHAGRFEPHTRHRMDDGWEAQDQTPVATQVYTDHPRRIITRNQSPDVPFDRSINPYKGCEHGCVYCFARPTHTYLGLSAGLDFESRIFTKPNAAALLEKELARPGYVPATMAIGTNTDPYQPLEKQHRIMRQVLEVLDAWNHPVAIVTKGALVTRDTDILGRMARRGLAKVAISVTTLDAKLSRLLEPRAAAPQVRLRAIGALARAGVPTGFMMAPIIPALNDHEIEKIVETCASAGASWTSSVVLRLPHEVSPLFRDWLAEHYPNRAHRIMAQVREMHGGKDYDAEWGKRMRGEGVYANLIARRYEAAMKRHGLRRRIAPLDCSRFARPPRKGDQFTLF</sequence>
<dbReference type="InterPro" id="IPR058240">
    <property type="entry name" value="rSAM_sf"/>
</dbReference>
<evidence type="ECO:0000256" key="1">
    <source>
        <dbReference type="ARBA" id="ARBA00022723"/>
    </source>
</evidence>
<dbReference type="InterPro" id="IPR007197">
    <property type="entry name" value="rSAM"/>
</dbReference>
<dbReference type="PANTHER" id="PTHR43432">
    <property type="entry name" value="SLR0285 PROTEIN"/>
    <property type="match status" value="1"/>
</dbReference>
<dbReference type="NCBIfam" id="NF033668">
    <property type="entry name" value="rSAM_PA0069"/>
    <property type="match status" value="1"/>
</dbReference>
<evidence type="ECO:0000256" key="4">
    <source>
        <dbReference type="SAM" id="MobiDB-lite"/>
    </source>
</evidence>
<dbReference type="EMBL" id="OMKW01000001">
    <property type="protein sequence ID" value="SPF28499.1"/>
    <property type="molecule type" value="Genomic_DNA"/>
</dbReference>
<dbReference type="OrthoDB" id="9785699at2"/>
<dbReference type="PANTHER" id="PTHR43432:SF3">
    <property type="entry name" value="SLR0285 PROTEIN"/>
    <property type="match status" value="1"/>
</dbReference>
<dbReference type="Gene3D" id="3.80.30.30">
    <property type="match status" value="1"/>
</dbReference>
<dbReference type="SFLD" id="SFLDS00029">
    <property type="entry name" value="Radical_SAM"/>
    <property type="match status" value="1"/>
</dbReference>
<feature type="compositionally biased region" description="Acidic residues" evidence="4">
    <location>
        <begin position="1"/>
        <end position="10"/>
    </location>
</feature>
<dbReference type="RefSeq" id="WP_108781193.1">
    <property type="nucleotide sequence ID" value="NZ_OMKW01000001.1"/>
</dbReference>
<organism evidence="6 7">
    <name type="scientific">Pontivivens insulae</name>
    <dbReference type="NCBI Taxonomy" id="1639689"/>
    <lineage>
        <taxon>Bacteria</taxon>
        <taxon>Pseudomonadati</taxon>
        <taxon>Pseudomonadota</taxon>
        <taxon>Alphaproteobacteria</taxon>
        <taxon>Rhodobacterales</taxon>
        <taxon>Paracoccaceae</taxon>
        <taxon>Pontivivens</taxon>
    </lineage>
</organism>
<dbReference type="AlphaFoldDB" id="A0A2R8A8D1"/>
<dbReference type="SFLD" id="SFLDG01084">
    <property type="entry name" value="Uncharacterised_Radical_SAM_Su"/>
    <property type="match status" value="1"/>
</dbReference>
<dbReference type="Proteomes" id="UP000244932">
    <property type="component" value="Unassembled WGS sequence"/>
</dbReference>
<reference evidence="6 7" key="1">
    <citation type="submission" date="2018-03" db="EMBL/GenBank/DDBJ databases">
        <authorList>
            <person name="Keele B.F."/>
        </authorList>
    </citation>
    <scope>NUCLEOTIDE SEQUENCE [LARGE SCALE GENOMIC DNA]</scope>
    <source>
        <strain evidence="6 7">CeCT 8812</strain>
    </source>
</reference>
<dbReference type="Pfam" id="PF04055">
    <property type="entry name" value="Radical_SAM"/>
    <property type="match status" value="1"/>
</dbReference>
<protein>
    <recommendedName>
        <fullName evidence="5">Radical SAM core domain-containing protein</fullName>
    </recommendedName>
</protein>
<dbReference type="GO" id="GO:0046872">
    <property type="term" value="F:metal ion binding"/>
    <property type="evidence" value="ECO:0007669"/>
    <property type="project" value="UniProtKB-KW"/>
</dbReference>
<dbReference type="SMART" id="SM00729">
    <property type="entry name" value="Elp3"/>
    <property type="match status" value="1"/>
</dbReference>
<dbReference type="SUPFAM" id="SSF102114">
    <property type="entry name" value="Radical SAM enzymes"/>
    <property type="match status" value="1"/>
</dbReference>
<accession>A0A2R8A8D1</accession>
<name>A0A2R8A8D1_9RHOB</name>
<keyword evidence="2" id="KW-0408">Iron</keyword>
<dbReference type="InterPro" id="IPR006638">
    <property type="entry name" value="Elp3/MiaA/NifB-like_rSAM"/>
</dbReference>
<feature type="domain" description="Radical SAM core" evidence="5">
    <location>
        <begin position="66"/>
        <end position="303"/>
    </location>
</feature>
<evidence type="ECO:0000256" key="3">
    <source>
        <dbReference type="ARBA" id="ARBA00023014"/>
    </source>
</evidence>